<keyword evidence="1" id="KW-1133">Transmembrane helix</keyword>
<keyword evidence="1" id="KW-0472">Membrane</keyword>
<dbReference type="AlphaFoldDB" id="C7Q5N9"/>
<keyword evidence="1" id="KW-0812">Transmembrane</keyword>
<keyword evidence="2" id="KW-0732">Signal</keyword>
<keyword evidence="4" id="KW-1185">Reference proteome</keyword>
<proteinExistence type="predicted"/>
<sequence length="718" mass="75820" precursor="true">MTSRVCRAISAFVLFVGAMSLLPGTARAEAPHADAARPDSRPVQVGIGKISPQIPDFSDTKKTMTFSGVVQNTGTTPLKDAHLEVWRSLVTARSAMGSADGEGYPTAAKSVKITQLAAGASQQWSITSSETDLLGDYSPQPGVYAIDFDVRDSNDNFVGGQRTYIVWKPTKMPNAGQARVALMWPVVGQPGLTGQKMPDTSEAPIVADQSTAQQYAQNGRLSNILQQGQGMTVNWLVDPDVLYTAHELANGYFYPDPSKSGKLTGDTGAAPEAWYNQAVALLSSPSAQNCWNLLYGDPDLNTLSHSGPAGQSLLNAAATVRAPVTAIGCRPGSQTVAWPSDGQADAATLAGLAAAKIPNLVTLVGSNLVSQWPSAHASLPSSPNTVVYDNYLSNIFTDPAKPAAPSLSNAGVLAGQQWLAQTALADVEGSGIHVVTPPRDFDPPPELLTAINAVKSVPPQYQWFGLENLGKVLTDAPAKPEKVSALTKVATANMAAAAVNAAFDSQQLDHSLHAIMVGREYDSAVPFRPVATWWRNHGGDAAYGQTVYSTVVADHALVSFGQQNPPLTMSGKSGTVPVTINNKTDATIQVYLRIQDQGAHTMFLQVNQDQGVHSVQSGQSATIRIPVQARGNGQQVTLTAQLYTCADTHDDCTYYPSNLITHVANGSVTSVTVKVSRIGLIALGLMIGSGALLILLIGLRVYRAKRTHHAPAQDTMAS</sequence>
<dbReference type="RefSeq" id="WP_015797574.1">
    <property type="nucleotide sequence ID" value="NC_013131.1"/>
</dbReference>
<dbReference type="KEGG" id="cai:Caci_9037"/>
<evidence type="ECO:0000256" key="1">
    <source>
        <dbReference type="SAM" id="Phobius"/>
    </source>
</evidence>
<dbReference type="OrthoDB" id="3797035at2"/>
<dbReference type="eggNOG" id="COG3170">
    <property type="taxonomic scope" value="Bacteria"/>
</dbReference>
<dbReference type="EMBL" id="CP001700">
    <property type="protein sequence ID" value="ACU77850.1"/>
    <property type="molecule type" value="Genomic_DNA"/>
</dbReference>
<organism evidence="3 4">
    <name type="scientific">Catenulispora acidiphila (strain DSM 44928 / JCM 14897 / NBRC 102108 / NRRL B-24433 / ID139908)</name>
    <dbReference type="NCBI Taxonomy" id="479433"/>
    <lineage>
        <taxon>Bacteria</taxon>
        <taxon>Bacillati</taxon>
        <taxon>Actinomycetota</taxon>
        <taxon>Actinomycetes</taxon>
        <taxon>Catenulisporales</taxon>
        <taxon>Catenulisporaceae</taxon>
        <taxon>Catenulispora</taxon>
    </lineage>
</organism>
<dbReference type="HOGENOM" id="CLU_384828_0_0_11"/>
<protein>
    <submittedName>
        <fullName evidence="3">Uncharacterized protein</fullName>
    </submittedName>
</protein>
<evidence type="ECO:0000313" key="4">
    <source>
        <dbReference type="Proteomes" id="UP000000851"/>
    </source>
</evidence>
<dbReference type="STRING" id="479433.Caci_9037"/>
<reference evidence="3 4" key="1">
    <citation type="journal article" date="2009" name="Stand. Genomic Sci.">
        <title>Complete genome sequence of Catenulispora acidiphila type strain (ID 139908).</title>
        <authorList>
            <person name="Copeland A."/>
            <person name="Lapidus A."/>
            <person name="Glavina Del Rio T."/>
            <person name="Nolan M."/>
            <person name="Lucas S."/>
            <person name="Chen F."/>
            <person name="Tice H."/>
            <person name="Cheng J.F."/>
            <person name="Bruce D."/>
            <person name="Goodwin L."/>
            <person name="Pitluck S."/>
            <person name="Mikhailova N."/>
            <person name="Pati A."/>
            <person name="Ivanova N."/>
            <person name="Mavromatis K."/>
            <person name="Chen A."/>
            <person name="Palaniappan K."/>
            <person name="Chain P."/>
            <person name="Land M."/>
            <person name="Hauser L."/>
            <person name="Chang Y.J."/>
            <person name="Jeffries C.D."/>
            <person name="Chertkov O."/>
            <person name="Brettin T."/>
            <person name="Detter J.C."/>
            <person name="Han C."/>
            <person name="Ali Z."/>
            <person name="Tindall B.J."/>
            <person name="Goker M."/>
            <person name="Bristow J."/>
            <person name="Eisen J.A."/>
            <person name="Markowitz V."/>
            <person name="Hugenholtz P."/>
            <person name="Kyrpides N.C."/>
            <person name="Klenk H.P."/>
        </authorList>
    </citation>
    <scope>NUCLEOTIDE SEQUENCE [LARGE SCALE GENOMIC DNA]</scope>
    <source>
        <strain evidence="4">DSM 44928 / JCM 14897 / NBRC 102108 / NRRL B-24433 / ID139908</strain>
    </source>
</reference>
<dbReference type="Proteomes" id="UP000000851">
    <property type="component" value="Chromosome"/>
</dbReference>
<feature type="signal peptide" evidence="2">
    <location>
        <begin position="1"/>
        <end position="28"/>
    </location>
</feature>
<name>C7Q5N9_CATAD</name>
<accession>C7Q5N9</accession>
<evidence type="ECO:0000313" key="3">
    <source>
        <dbReference type="EMBL" id="ACU77850.1"/>
    </source>
</evidence>
<dbReference type="InParanoid" id="C7Q5N9"/>
<feature type="transmembrane region" description="Helical" evidence="1">
    <location>
        <begin position="678"/>
        <end position="699"/>
    </location>
</feature>
<evidence type="ECO:0000256" key="2">
    <source>
        <dbReference type="SAM" id="SignalP"/>
    </source>
</evidence>
<feature type="chain" id="PRO_5002980614" evidence="2">
    <location>
        <begin position="29"/>
        <end position="718"/>
    </location>
</feature>
<gene>
    <name evidence="3" type="ordered locus">Caci_9037</name>
</gene>